<evidence type="ECO:0000259" key="1">
    <source>
        <dbReference type="Pfam" id="PF06544"/>
    </source>
</evidence>
<dbReference type="PANTHER" id="PTHR15955">
    <property type="entry name" value="RWD DOMAIN CONTAINING PROTEIN 2"/>
    <property type="match status" value="1"/>
</dbReference>
<organism evidence="2 3">
    <name type="scientific">Macrolepiota fuliginosa MF-IS2</name>
    <dbReference type="NCBI Taxonomy" id="1400762"/>
    <lineage>
        <taxon>Eukaryota</taxon>
        <taxon>Fungi</taxon>
        <taxon>Dikarya</taxon>
        <taxon>Basidiomycota</taxon>
        <taxon>Agaricomycotina</taxon>
        <taxon>Agaricomycetes</taxon>
        <taxon>Agaricomycetidae</taxon>
        <taxon>Agaricales</taxon>
        <taxon>Agaricineae</taxon>
        <taxon>Agaricaceae</taxon>
        <taxon>Macrolepiota</taxon>
    </lineage>
</organism>
<keyword evidence="3" id="KW-1185">Reference proteome</keyword>
<dbReference type="OrthoDB" id="432412at2759"/>
<feature type="domain" description="Small nuclear ribonucleoprotein Prp3 C-terminal" evidence="1">
    <location>
        <begin position="70"/>
        <end position="130"/>
    </location>
</feature>
<gene>
    <name evidence="2" type="ORF">P691DRAFT_811345</name>
</gene>
<dbReference type="CDD" id="cd24163">
    <property type="entry name" value="RWDD2_C"/>
    <property type="match status" value="1"/>
</dbReference>
<sequence>MTRAEQENWRNIIREKLEEVADAGGDFPIYQLLSLRLFPLLHEDVEGRENTNASAPQEQHILPQQIHHALFTSHHLISPTKRRNLQGWSSSLKIAGFSKVGYPGVIYAQGSKDSIEEFVENVKGMQWLALKVRFVEPLEGSGVGETEEKIKGWKEFEKVGEIVEEMRRFGRGKYVLEMGIGSGSKEA</sequence>
<reference evidence="2" key="1">
    <citation type="submission" date="2020-11" db="EMBL/GenBank/DDBJ databases">
        <authorList>
            <consortium name="DOE Joint Genome Institute"/>
            <person name="Ahrendt S."/>
            <person name="Riley R."/>
            <person name="Andreopoulos W."/>
            <person name="Labutti K."/>
            <person name="Pangilinan J."/>
            <person name="Ruiz-Duenas F.J."/>
            <person name="Barrasa J.M."/>
            <person name="Sanchez-Garcia M."/>
            <person name="Camarero S."/>
            <person name="Miyauchi S."/>
            <person name="Serrano A."/>
            <person name="Linde D."/>
            <person name="Babiker R."/>
            <person name="Drula E."/>
            <person name="Ayuso-Fernandez I."/>
            <person name="Pacheco R."/>
            <person name="Padilla G."/>
            <person name="Ferreira P."/>
            <person name="Barriuso J."/>
            <person name="Kellner H."/>
            <person name="Castanera R."/>
            <person name="Alfaro M."/>
            <person name="Ramirez L."/>
            <person name="Pisabarro A.G."/>
            <person name="Kuo A."/>
            <person name="Tritt A."/>
            <person name="Lipzen A."/>
            <person name="He G."/>
            <person name="Yan M."/>
            <person name="Ng V."/>
            <person name="Cullen D."/>
            <person name="Martin F."/>
            <person name="Rosso M.-N."/>
            <person name="Henrissat B."/>
            <person name="Hibbett D."/>
            <person name="Martinez A.T."/>
            <person name="Grigoriev I.V."/>
        </authorList>
    </citation>
    <scope>NUCLEOTIDE SEQUENCE</scope>
    <source>
        <strain evidence="2">MF-IS2</strain>
    </source>
</reference>
<dbReference type="EMBL" id="MU151115">
    <property type="protein sequence ID" value="KAF9449994.1"/>
    <property type="molecule type" value="Genomic_DNA"/>
</dbReference>
<dbReference type="Pfam" id="PF06544">
    <property type="entry name" value="Prp3_C"/>
    <property type="match status" value="1"/>
</dbReference>
<dbReference type="AlphaFoldDB" id="A0A9P6C653"/>
<dbReference type="PANTHER" id="PTHR15955:SF8">
    <property type="entry name" value="RWD DOMAIN-CONTAINING PROTEIN 2B-RELATED"/>
    <property type="match status" value="1"/>
</dbReference>
<proteinExistence type="predicted"/>
<dbReference type="InterPro" id="IPR010541">
    <property type="entry name" value="Prp3_C"/>
</dbReference>
<comment type="caution">
    <text evidence="2">The sequence shown here is derived from an EMBL/GenBank/DDBJ whole genome shotgun (WGS) entry which is preliminary data.</text>
</comment>
<name>A0A9P6C653_9AGAR</name>
<evidence type="ECO:0000313" key="2">
    <source>
        <dbReference type="EMBL" id="KAF9449994.1"/>
    </source>
</evidence>
<evidence type="ECO:0000313" key="3">
    <source>
        <dbReference type="Proteomes" id="UP000807342"/>
    </source>
</evidence>
<dbReference type="Proteomes" id="UP000807342">
    <property type="component" value="Unassembled WGS sequence"/>
</dbReference>
<accession>A0A9P6C653</accession>
<dbReference type="InterPro" id="IPR017359">
    <property type="entry name" value="Phi-like"/>
</dbReference>
<dbReference type="InterPro" id="IPR059181">
    <property type="entry name" value="RWDD2A-B_C"/>
</dbReference>
<protein>
    <recommendedName>
        <fullName evidence="1">Small nuclear ribonucleoprotein Prp3 C-terminal domain-containing protein</fullName>
    </recommendedName>
</protein>